<evidence type="ECO:0000256" key="3">
    <source>
        <dbReference type="ARBA" id="ARBA00004613"/>
    </source>
</evidence>
<dbReference type="PANTHER" id="PTHR33048">
    <property type="entry name" value="PTH11-LIKE INTEGRAL MEMBRANE PROTEIN (AFU_ORTHOLOGUE AFUA_5G11245)"/>
    <property type="match status" value="1"/>
</dbReference>
<evidence type="ECO:0000256" key="1">
    <source>
        <dbReference type="ARBA" id="ARBA00004141"/>
    </source>
</evidence>
<comment type="subcellular location">
    <subcellularLocation>
        <location evidence="2">Membrane</location>
        <topology evidence="2">Lipid-anchor</topology>
        <topology evidence="2">GPI-anchor</topology>
    </subcellularLocation>
    <subcellularLocation>
        <location evidence="1">Membrane</location>
        <topology evidence="1">Multi-pass membrane protein</topology>
    </subcellularLocation>
    <subcellularLocation>
        <location evidence="3">Secreted</location>
    </subcellularLocation>
</comment>
<feature type="transmembrane region" description="Helical" evidence="16">
    <location>
        <begin position="198"/>
        <end position="220"/>
    </location>
</feature>
<organism evidence="18 19">
    <name type="scientific">Lepraria finkii</name>
    <dbReference type="NCBI Taxonomy" id="1340010"/>
    <lineage>
        <taxon>Eukaryota</taxon>
        <taxon>Fungi</taxon>
        <taxon>Dikarya</taxon>
        <taxon>Ascomycota</taxon>
        <taxon>Pezizomycotina</taxon>
        <taxon>Lecanoromycetes</taxon>
        <taxon>OSLEUM clade</taxon>
        <taxon>Lecanoromycetidae</taxon>
        <taxon>Lecanorales</taxon>
        <taxon>Lecanorineae</taxon>
        <taxon>Stereocaulaceae</taxon>
        <taxon>Lepraria</taxon>
    </lineage>
</organism>
<keyword evidence="14" id="KW-0408">Iron</keyword>
<evidence type="ECO:0000256" key="15">
    <source>
        <dbReference type="SAM" id="MobiDB-lite"/>
    </source>
</evidence>
<keyword evidence="14" id="KW-0349">Heme</keyword>
<comment type="caution">
    <text evidence="14">Lacks conserved residue(s) required for the propagation of feature annotation.</text>
</comment>
<sequence length="467" mass="50794">MNISPSQAEAALAQLPQCAQAAASQGIMSSGCGFDISCICTNGDFLLLLQNTIAQTCDADAQKTTLAAAATLCTAAVPSLNDSRQAEIIASLVVMMVLSGLAVILRLVSRKISAAKFGIDDALIVVALLFSWGLSVDGFVGIHYGFGLHEIRLNLSDIVNFAKTDWASQITFAAAITMTKLSLLFFYHRIFPIRKFTIISIITGIAMVGWCIALIFSVIFGCKPVGYFWDKTIQGGHCINENVLSYGITAANIATDIIVLVLPIPWLWNLQMRTSKKLALSGIFMLGSFVCIAGIVRIPLLLELKEYDVTWTITNAGIWINVECNIGIVSACLPVMWPLIKHIPSLPKSVSSRLTALFSSSRSHKSRLSKINSTDHTAVDDYNHKNINDKSNKADECDWPRPSDGSAKHLTYRSEAEGYGNGSLDDIELLEAENEYKTGPSGSTWLDETGREQPLYPSQYPAASLKD</sequence>
<evidence type="ECO:0000256" key="2">
    <source>
        <dbReference type="ARBA" id="ARBA00004589"/>
    </source>
</evidence>
<feature type="transmembrane region" description="Helical" evidence="16">
    <location>
        <begin position="166"/>
        <end position="186"/>
    </location>
</feature>
<dbReference type="Pfam" id="PF05730">
    <property type="entry name" value="CFEM"/>
    <property type="match status" value="1"/>
</dbReference>
<evidence type="ECO:0000256" key="5">
    <source>
        <dbReference type="ARBA" id="ARBA00022525"/>
    </source>
</evidence>
<evidence type="ECO:0000259" key="17">
    <source>
        <dbReference type="PROSITE" id="PS52012"/>
    </source>
</evidence>
<dbReference type="PANTHER" id="PTHR33048:SF47">
    <property type="entry name" value="INTEGRAL MEMBRANE PROTEIN-RELATED"/>
    <property type="match status" value="1"/>
</dbReference>
<feature type="transmembrane region" description="Helical" evidence="16">
    <location>
        <begin position="88"/>
        <end position="109"/>
    </location>
</feature>
<evidence type="ECO:0000256" key="14">
    <source>
        <dbReference type="PROSITE-ProRule" id="PRU01356"/>
    </source>
</evidence>
<feature type="transmembrane region" description="Helical" evidence="16">
    <location>
        <begin position="278"/>
        <end position="298"/>
    </location>
</feature>
<feature type="transmembrane region" description="Helical" evidence="16">
    <location>
        <begin position="121"/>
        <end position="146"/>
    </location>
</feature>
<keyword evidence="6" id="KW-0336">GPI-anchor</keyword>
<evidence type="ECO:0000256" key="12">
    <source>
        <dbReference type="ARBA" id="ARBA00023288"/>
    </source>
</evidence>
<feature type="transmembrane region" description="Helical" evidence="16">
    <location>
        <begin position="243"/>
        <end position="266"/>
    </location>
</feature>
<evidence type="ECO:0000256" key="8">
    <source>
        <dbReference type="ARBA" id="ARBA00022729"/>
    </source>
</evidence>
<dbReference type="EMBL" id="JBHFEH010000021">
    <property type="protein sequence ID" value="KAL2053425.1"/>
    <property type="molecule type" value="Genomic_DNA"/>
</dbReference>
<feature type="binding site" description="axial binding residue" evidence="14">
    <location>
        <position position="35"/>
    </location>
    <ligand>
        <name>heme</name>
        <dbReference type="ChEBI" id="CHEBI:30413"/>
    </ligand>
    <ligandPart>
        <name>Fe</name>
        <dbReference type="ChEBI" id="CHEBI:18248"/>
    </ligandPart>
</feature>
<evidence type="ECO:0000256" key="13">
    <source>
        <dbReference type="ARBA" id="ARBA00038359"/>
    </source>
</evidence>
<feature type="disulfide bond" evidence="14">
    <location>
        <begin position="40"/>
        <end position="73"/>
    </location>
</feature>
<comment type="similarity">
    <text evidence="4">Belongs to the RBT5 family.</text>
</comment>
<comment type="similarity">
    <text evidence="13">Belongs to the SAT4 family.</text>
</comment>
<feature type="transmembrane region" description="Helical" evidence="16">
    <location>
        <begin position="318"/>
        <end position="340"/>
    </location>
</feature>
<gene>
    <name evidence="18" type="ORF">ABVK25_006419</name>
</gene>
<feature type="region of interest" description="Disordered" evidence="15">
    <location>
        <begin position="379"/>
        <end position="467"/>
    </location>
</feature>
<keyword evidence="7 16" id="KW-0812">Transmembrane</keyword>
<feature type="compositionally biased region" description="Basic and acidic residues" evidence="15">
    <location>
        <begin position="379"/>
        <end position="401"/>
    </location>
</feature>
<accession>A0ABR4B6N5</accession>
<evidence type="ECO:0000256" key="6">
    <source>
        <dbReference type="ARBA" id="ARBA00022622"/>
    </source>
</evidence>
<evidence type="ECO:0000313" key="19">
    <source>
        <dbReference type="Proteomes" id="UP001590951"/>
    </source>
</evidence>
<keyword evidence="12" id="KW-0449">Lipoprotein</keyword>
<dbReference type="PROSITE" id="PS52012">
    <property type="entry name" value="CFEM"/>
    <property type="match status" value="1"/>
</dbReference>
<keyword evidence="9 16" id="KW-1133">Transmembrane helix</keyword>
<evidence type="ECO:0000256" key="16">
    <source>
        <dbReference type="SAM" id="Phobius"/>
    </source>
</evidence>
<dbReference type="InterPro" id="IPR049326">
    <property type="entry name" value="Rhodopsin_dom_fungi"/>
</dbReference>
<keyword evidence="19" id="KW-1185">Reference proteome</keyword>
<feature type="domain" description="CFEM" evidence="17">
    <location>
        <begin position="1"/>
        <end position="100"/>
    </location>
</feature>
<name>A0ABR4B6N5_9LECA</name>
<protein>
    <recommendedName>
        <fullName evidence="17">CFEM domain-containing protein</fullName>
    </recommendedName>
</protein>
<keyword evidence="8" id="KW-0732">Signal</keyword>
<keyword evidence="6" id="KW-0325">Glycoprotein</keyword>
<proteinExistence type="inferred from homology"/>
<keyword evidence="10 16" id="KW-0472">Membrane</keyword>
<evidence type="ECO:0000256" key="7">
    <source>
        <dbReference type="ARBA" id="ARBA00022692"/>
    </source>
</evidence>
<evidence type="ECO:0000313" key="18">
    <source>
        <dbReference type="EMBL" id="KAL2053425.1"/>
    </source>
</evidence>
<evidence type="ECO:0000256" key="11">
    <source>
        <dbReference type="ARBA" id="ARBA00023157"/>
    </source>
</evidence>
<keyword evidence="14" id="KW-0479">Metal-binding</keyword>
<dbReference type="Pfam" id="PF20684">
    <property type="entry name" value="Fung_rhodopsin"/>
    <property type="match status" value="1"/>
</dbReference>
<evidence type="ECO:0000256" key="4">
    <source>
        <dbReference type="ARBA" id="ARBA00010031"/>
    </source>
</evidence>
<dbReference type="Proteomes" id="UP001590951">
    <property type="component" value="Unassembled WGS sequence"/>
</dbReference>
<evidence type="ECO:0000256" key="9">
    <source>
        <dbReference type="ARBA" id="ARBA00022989"/>
    </source>
</evidence>
<evidence type="ECO:0000256" key="10">
    <source>
        <dbReference type="ARBA" id="ARBA00023136"/>
    </source>
</evidence>
<dbReference type="InterPro" id="IPR052337">
    <property type="entry name" value="SAT4-like"/>
</dbReference>
<keyword evidence="5" id="KW-0964">Secreted</keyword>
<keyword evidence="11 14" id="KW-1015">Disulfide bond</keyword>
<dbReference type="InterPro" id="IPR008427">
    <property type="entry name" value="Extracellular_membr_CFEM_dom"/>
</dbReference>
<reference evidence="18 19" key="1">
    <citation type="submission" date="2024-09" db="EMBL/GenBank/DDBJ databases">
        <title>Rethinking Asexuality: The Enigmatic Case of Functional Sexual Genes in Lepraria (Stereocaulaceae).</title>
        <authorList>
            <person name="Doellman M."/>
            <person name="Sun Y."/>
            <person name="Barcenas-Pena A."/>
            <person name="Lumbsch H.T."/>
            <person name="Grewe F."/>
        </authorList>
    </citation>
    <scope>NUCLEOTIDE SEQUENCE [LARGE SCALE GENOMIC DNA]</scope>
    <source>
        <strain evidence="18 19">Grewe 0041</strain>
    </source>
</reference>
<comment type="caution">
    <text evidence="18">The sequence shown here is derived from an EMBL/GenBank/DDBJ whole genome shotgun (WGS) entry which is preliminary data.</text>
</comment>